<feature type="domain" description="Leucine-binding protein" evidence="4">
    <location>
        <begin position="33"/>
        <end position="372"/>
    </location>
</feature>
<keyword evidence="6" id="KW-1185">Reference proteome</keyword>
<evidence type="ECO:0000256" key="2">
    <source>
        <dbReference type="ARBA" id="ARBA00022729"/>
    </source>
</evidence>
<dbReference type="InterPro" id="IPR028082">
    <property type="entry name" value="Peripla_BP_I"/>
</dbReference>
<dbReference type="RefSeq" id="WP_094780260.1">
    <property type="nucleotide sequence ID" value="NZ_CYGX02000031.1"/>
</dbReference>
<gene>
    <name evidence="5" type="ORF">BN2475_310007</name>
</gene>
<feature type="chain" id="PRO_5009944198" evidence="3">
    <location>
        <begin position="31"/>
        <end position="393"/>
    </location>
</feature>
<organism evidence="5 6">
    <name type="scientific">Paraburkholderia ribeironis</name>
    <dbReference type="NCBI Taxonomy" id="1247936"/>
    <lineage>
        <taxon>Bacteria</taxon>
        <taxon>Pseudomonadati</taxon>
        <taxon>Pseudomonadota</taxon>
        <taxon>Betaproteobacteria</taxon>
        <taxon>Burkholderiales</taxon>
        <taxon>Burkholderiaceae</taxon>
        <taxon>Paraburkholderia</taxon>
    </lineage>
</organism>
<dbReference type="OrthoDB" id="5469508at2"/>
<accession>A0A1N7S216</accession>
<dbReference type="Proteomes" id="UP000187012">
    <property type="component" value="Unassembled WGS sequence"/>
</dbReference>
<dbReference type="PANTHER" id="PTHR47151:SF2">
    <property type="entry name" value="AMINO ACID BINDING PROTEIN"/>
    <property type="match status" value="1"/>
</dbReference>
<keyword evidence="2 3" id="KW-0732">Signal</keyword>
<evidence type="ECO:0000256" key="3">
    <source>
        <dbReference type="SAM" id="SignalP"/>
    </source>
</evidence>
<evidence type="ECO:0000313" key="5">
    <source>
        <dbReference type="EMBL" id="SIT41405.1"/>
    </source>
</evidence>
<evidence type="ECO:0000259" key="4">
    <source>
        <dbReference type="Pfam" id="PF13458"/>
    </source>
</evidence>
<name>A0A1N7S216_9BURK</name>
<dbReference type="CDD" id="cd06342">
    <property type="entry name" value="PBP1_ABC_LIVBP-like"/>
    <property type="match status" value="1"/>
</dbReference>
<evidence type="ECO:0000313" key="6">
    <source>
        <dbReference type="Proteomes" id="UP000187012"/>
    </source>
</evidence>
<dbReference type="SUPFAM" id="SSF53822">
    <property type="entry name" value="Periplasmic binding protein-like I"/>
    <property type="match status" value="1"/>
</dbReference>
<dbReference type="AlphaFoldDB" id="A0A1N7S216"/>
<dbReference type="EMBL" id="CYGX02000031">
    <property type="protein sequence ID" value="SIT41405.1"/>
    <property type="molecule type" value="Genomic_DNA"/>
</dbReference>
<evidence type="ECO:0000256" key="1">
    <source>
        <dbReference type="ARBA" id="ARBA00010062"/>
    </source>
</evidence>
<dbReference type="PANTHER" id="PTHR47151">
    <property type="entry name" value="LEU/ILE/VAL-BINDING ABC TRANSPORTER SUBUNIT"/>
    <property type="match status" value="1"/>
</dbReference>
<dbReference type="Gene3D" id="3.40.50.2300">
    <property type="match status" value="2"/>
</dbReference>
<sequence>MKTLRSFKSLALTLSLIAAAVLSSPGAAYADDVTIGLASGLTGPSAHYGQDIKRGAELAIEDANAQKLTIGGKPVHFVLQVEDDQGDPRVGAQVAQKLVDAHVVGIVGHFNSGTSIPASRIYHDAHIPMVSPAATNPTLTSQGFANVFRLVNSDAQMGELAGRSAVESLKGKSIAVIDDRTAFGQGIADEFVKGVEKAGGKIAMREYTTDKAVDFRAQLTHLKSANPDVIFWAGLDQQAATVAKQMRSLGMKAVLLGGGSFENDTFLQVAGPQAADGAMSWGYGAPVGTSKTAQQFDERMKSKFGEGVVAFAPNAYDATWVLIRAMQKANSINPTVYVKDIKSVSFTGITGDVSFQSNGDLKAPGATLYKVQQGKWVPIATTNGDKIEPLKTN</sequence>
<keyword evidence="5" id="KW-0675">Receptor</keyword>
<dbReference type="Pfam" id="PF13458">
    <property type="entry name" value="Peripla_BP_6"/>
    <property type="match status" value="1"/>
</dbReference>
<protein>
    <submittedName>
        <fullName evidence="5">Extracellular ligand-binding receptor</fullName>
    </submittedName>
</protein>
<comment type="similarity">
    <text evidence="1">Belongs to the leucine-binding protein family.</text>
</comment>
<reference evidence="5 6" key="1">
    <citation type="submission" date="2016-12" db="EMBL/GenBank/DDBJ databases">
        <authorList>
            <person name="Song W.-J."/>
            <person name="Kurnit D.M."/>
        </authorList>
    </citation>
    <scope>NUCLEOTIDE SEQUENCE [LARGE SCALE GENOMIC DNA]</scope>
    <source>
        <strain evidence="5 6">STM7296</strain>
    </source>
</reference>
<proteinExistence type="inferred from homology"/>
<dbReference type="STRING" id="1247936.BN2475_310007"/>
<dbReference type="InterPro" id="IPR028081">
    <property type="entry name" value="Leu-bd"/>
</dbReference>
<feature type="signal peptide" evidence="3">
    <location>
        <begin position="1"/>
        <end position="30"/>
    </location>
</feature>